<gene>
    <name evidence="1" type="ORF">IC234_20655</name>
</gene>
<proteinExistence type="predicted"/>
<evidence type="ECO:0000313" key="1">
    <source>
        <dbReference type="EMBL" id="MBD2724551.1"/>
    </source>
</evidence>
<accession>A0ABR8JX62</accession>
<dbReference type="Proteomes" id="UP000606003">
    <property type="component" value="Unassembled WGS sequence"/>
</dbReference>
<dbReference type="RefSeq" id="WP_190928473.1">
    <property type="nucleotide sequence ID" value="NZ_JACXAC010000007.1"/>
</dbReference>
<sequence length="110" mass="12733">MTRIEKIAALLNQLKCQPRLKLKHDNTPEAWSNMGIGLPVRGYIELNGPWPFREVEWLEINPIVMERVGRLVAPKQWSHLEQIASFLQLEGVEYKIIDGMVRIPFDALIN</sequence>
<evidence type="ECO:0000313" key="2">
    <source>
        <dbReference type="Proteomes" id="UP000606003"/>
    </source>
</evidence>
<dbReference type="EMBL" id="JACXAC010000007">
    <property type="protein sequence ID" value="MBD2724551.1"/>
    <property type="molecule type" value="Genomic_DNA"/>
</dbReference>
<organism evidence="1 2">
    <name type="scientific">Hymenobacter armeniacus</name>
    <dbReference type="NCBI Taxonomy" id="2771358"/>
    <lineage>
        <taxon>Bacteria</taxon>
        <taxon>Pseudomonadati</taxon>
        <taxon>Bacteroidota</taxon>
        <taxon>Cytophagia</taxon>
        <taxon>Cytophagales</taxon>
        <taxon>Hymenobacteraceae</taxon>
        <taxon>Hymenobacter</taxon>
    </lineage>
</organism>
<keyword evidence="2" id="KW-1185">Reference proteome</keyword>
<protein>
    <submittedName>
        <fullName evidence="1">Uncharacterized protein</fullName>
    </submittedName>
</protein>
<dbReference type="InterPro" id="IPR046500">
    <property type="entry name" value="DUF6678"/>
</dbReference>
<dbReference type="Pfam" id="PF20383">
    <property type="entry name" value="DUF6678"/>
    <property type="match status" value="1"/>
</dbReference>
<comment type="caution">
    <text evidence="1">The sequence shown here is derived from an EMBL/GenBank/DDBJ whole genome shotgun (WGS) entry which is preliminary data.</text>
</comment>
<name>A0ABR8JX62_9BACT</name>
<reference evidence="1 2" key="1">
    <citation type="submission" date="2020-09" db="EMBL/GenBank/DDBJ databases">
        <authorList>
            <person name="Kim M.K."/>
        </authorList>
    </citation>
    <scope>NUCLEOTIDE SEQUENCE [LARGE SCALE GENOMIC DNA]</scope>
    <source>
        <strain evidence="1 2">BT189</strain>
    </source>
</reference>